<evidence type="ECO:0000313" key="2">
    <source>
        <dbReference type="EMBL" id="PJJ81425.1"/>
    </source>
</evidence>
<proteinExistence type="predicted"/>
<keyword evidence="1" id="KW-0732">Signal</keyword>
<dbReference type="PROSITE" id="PS51257">
    <property type="entry name" value="PROKAR_LIPOPROTEIN"/>
    <property type="match status" value="1"/>
</dbReference>
<dbReference type="OrthoDB" id="5132791at2"/>
<dbReference type="EMBL" id="PGFH01000001">
    <property type="protein sequence ID" value="PJJ81425.1"/>
    <property type="molecule type" value="Genomic_DNA"/>
</dbReference>
<dbReference type="Proteomes" id="UP000231742">
    <property type="component" value="Unassembled WGS sequence"/>
</dbReference>
<accession>A0A2M9D6S9</accession>
<reference evidence="2 3" key="1">
    <citation type="submission" date="2017-11" db="EMBL/GenBank/DDBJ databases">
        <title>Genomic Encyclopedia of Archaeal and Bacterial Type Strains, Phase II (KMG-II): From Individual Species to Whole Genera.</title>
        <authorList>
            <person name="Goeker M."/>
        </authorList>
    </citation>
    <scope>NUCLEOTIDE SEQUENCE [LARGE SCALE GENOMIC DNA]</scope>
    <source>
        <strain evidence="2 3">DSM 16400</strain>
    </source>
</reference>
<name>A0A2M9D6S9_9MICO</name>
<keyword evidence="3" id="KW-1185">Reference proteome</keyword>
<evidence type="ECO:0000256" key="1">
    <source>
        <dbReference type="SAM" id="SignalP"/>
    </source>
</evidence>
<sequence length="371" mass="39735">MNFRRRVMGALIATALLAPALGGCAPFGDGESNLPIDELTPSQQQLLVESIASVRQIAGIGEVSATAISSELWESAVMVQVDVSEGFASEQTRAIAATMNRASGDLREPALPAAFTIRVAGDATGSFRVASLGLDPDVVADNFAYWQALEEAAGIELNMILFPSGYDDGFYSRIVSAPGGAPSQDTISHFIDNYDALAAVVPIQASDGNLFSAVGNSGYEAWSLPGLNVNGPLPPKEVIDLVEEIRQVYPLQQNSWYDLGVDLPEYSPEGATVRWTDDDTVLQGRDVSIFSAEYRKEDWPAIVAAAAGATTLTGFDFRYFSFKREFQFHVSPCDGTIEQTADDQLLFDALSVSGVASVEDIAPGFCAPDYY</sequence>
<comment type="caution">
    <text evidence="2">The sequence shown here is derived from an EMBL/GenBank/DDBJ whole genome shotgun (WGS) entry which is preliminary data.</text>
</comment>
<organism evidence="2 3">
    <name type="scientific">Salinibacterium amurskyense</name>
    <dbReference type="NCBI Taxonomy" id="205941"/>
    <lineage>
        <taxon>Bacteria</taxon>
        <taxon>Bacillati</taxon>
        <taxon>Actinomycetota</taxon>
        <taxon>Actinomycetes</taxon>
        <taxon>Micrococcales</taxon>
        <taxon>Microbacteriaceae</taxon>
        <taxon>Salinibacterium</taxon>
    </lineage>
</organism>
<dbReference type="RefSeq" id="WP_147433339.1">
    <property type="nucleotide sequence ID" value="NZ_BMZU01000001.1"/>
</dbReference>
<feature type="chain" id="PRO_5039106194" evidence="1">
    <location>
        <begin position="21"/>
        <end position="371"/>
    </location>
</feature>
<evidence type="ECO:0000313" key="3">
    <source>
        <dbReference type="Proteomes" id="UP000231742"/>
    </source>
</evidence>
<protein>
    <submittedName>
        <fullName evidence="2">Uncharacterized protein</fullName>
    </submittedName>
</protein>
<dbReference type="AlphaFoldDB" id="A0A2M9D6S9"/>
<gene>
    <name evidence="2" type="ORF">CLV85_0601</name>
</gene>
<feature type="signal peptide" evidence="1">
    <location>
        <begin position="1"/>
        <end position="20"/>
    </location>
</feature>